<keyword evidence="3" id="KW-1185">Reference proteome</keyword>
<accession>A0A918QX65</accession>
<name>A0A918QX65_9FLAO</name>
<organism evidence="2 3">
    <name type="scientific">Algibacter mikhailovii</name>
    <dbReference type="NCBI Taxonomy" id="425498"/>
    <lineage>
        <taxon>Bacteria</taxon>
        <taxon>Pseudomonadati</taxon>
        <taxon>Bacteroidota</taxon>
        <taxon>Flavobacteriia</taxon>
        <taxon>Flavobacteriales</taxon>
        <taxon>Flavobacteriaceae</taxon>
        <taxon>Algibacter</taxon>
    </lineage>
</organism>
<sequence length="125" mass="13699">MMTINFNMGNDKAFESTMESYGSSPAPISINTSSHEEIEHGAPSPENFEEELQDSQGASAPRPEHFDDAPNSSESLMPSPDLEEESMAIEHSDHMIPEPSDMEEVAPPTTTKKTTKKTTSRSKAK</sequence>
<evidence type="ECO:0000256" key="1">
    <source>
        <dbReference type="SAM" id="MobiDB-lite"/>
    </source>
</evidence>
<protein>
    <submittedName>
        <fullName evidence="2">Uncharacterized protein</fullName>
    </submittedName>
</protein>
<dbReference type="AlphaFoldDB" id="A0A918QX65"/>
<reference evidence="2" key="2">
    <citation type="submission" date="2020-09" db="EMBL/GenBank/DDBJ databases">
        <authorList>
            <person name="Sun Q."/>
            <person name="Kim S."/>
        </authorList>
    </citation>
    <scope>NUCLEOTIDE SEQUENCE</scope>
    <source>
        <strain evidence="2">KCTC 12710</strain>
    </source>
</reference>
<dbReference type="EMBL" id="BMWZ01000002">
    <property type="protein sequence ID" value="GGZ73929.1"/>
    <property type="molecule type" value="Genomic_DNA"/>
</dbReference>
<feature type="compositionally biased region" description="Basic residues" evidence="1">
    <location>
        <begin position="113"/>
        <end position="125"/>
    </location>
</feature>
<reference evidence="2" key="1">
    <citation type="journal article" date="2014" name="Int. J. Syst. Evol. Microbiol.">
        <title>Complete genome sequence of Corynebacterium casei LMG S-19264T (=DSM 44701T), isolated from a smear-ripened cheese.</title>
        <authorList>
            <consortium name="US DOE Joint Genome Institute (JGI-PGF)"/>
            <person name="Walter F."/>
            <person name="Albersmeier A."/>
            <person name="Kalinowski J."/>
            <person name="Ruckert C."/>
        </authorList>
    </citation>
    <scope>NUCLEOTIDE SEQUENCE</scope>
    <source>
        <strain evidence="2">KCTC 12710</strain>
    </source>
</reference>
<evidence type="ECO:0000313" key="2">
    <source>
        <dbReference type="EMBL" id="GGZ73929.1"/>
    </source>
</evidence>
<dbReference type="RefSeq" id="WP_189359587.1">
    <property type="nucleotide sequence ID" value="NZ_BMWZ01000002.1"/>
</dbReference>
<evidence type="ECO:0000313" key="3">
    <source>
        <dbReference type="Proteomes" id="UP000636004"/>
    </source>
</evidence>
<feature type="region of interest" description="Disordered" evidence="1">
    <location>
        <begin position="16"/>
        <end position="125"/>
    </location>
</feature>
<dbReference type="Proteomes" id="UP000636004">
    <property type="component" value="Unassembled WGS sequence"/>
</dbReference>
<proteinExistence type="predicted"/>
<gene>
    <name evidence="2" type="ORF">GCM10007028_09030</name>
</gene>
<comment type="caution">
    <text evidence="2">The sequence shown here is derived from an EMBL/GenBank/DDBJ whole genome shotgun (WGS) entry which is preliminary data.</text>
</comment>